<keyword evidence="2" id="KW-0812">Transmembrane</keyword>
<feature type="transmembrane region" description="Helical" evidence="2">
    <location>
        <begin position="274"/>
        <end position="294"/>
    </location>
</feature>
<sequence length="333" mass="34960">MILTRGARTTGAVLCAALALIVAGWLVRDLRAADDTGALWRYWAGYYDLRRPMTPVTSAYDVVLLVVYLVAAVTALRSSAAAAVLVATGAVTIVLRLPGLWNIGEPRMDARFSDDLRTRALLCFFAALAAGIALIITAGAGRRPPGDFSERLPARPGQGAGVVAFLFLGAAGVVVAAWEIRQAVRLPQLYPDWIVGGDRITQGLIDPPPGWFSAVLILLCLFAGVSALPRAVHARPFGLIAGALLLAGGVLGVARTVHYELLDHFGDPRVEDQLTVLTGAFELIAGAVVLLVLARPGPEEPPAPPVPGHGQGYGHPRPGVFGPPPPSQPPPGW</sequence>
<reference evidence="4" key="1">
    <citation type="journal article" date="2019" name="Int. J. Syst. Evol. Microbiol.">
        <title>The Global Catalogue of Microorganisms (GCM) 10K type strain sequencing project: providing services to taxonomists for standard genome sequencing and annotation.</title>
        <authorList>
            <consortium name="The Broad Institute Genomics Platform"/>
            <consortium name="The Broad Institute Genome Sequencing Center for Infectious Disease"/>
            <person name="Wu L."/>
            <person name="Ma J."/>
        </authorList>
    </citation>
    <scope>NUCLEOTIDE SEQUENCE [LARGE SCALE GENOMIC DNA]</scope>
    <source>
        <strain evidence="4">JCM 4147</strain>
    </source>
</reference>
<dbReference type="EMBL" id="JBHSPU010000001">
    <property type="protein sequence ID" value="MFC5912049.1"/>
    <property type="molecule type" value="Genomic_DNA"/>
</dbReference>
<gene>
    <name evidence="3" type="ORF">ACFP1B_01145</name>
</gene>
<name>A0ABW1GEY4_9ACTN</name>
<protein>
    <submittedName>
        <fullName evidence="3">Uncharacterized protein</fullName>
    </submittedName>
</protein>
<evidence type="ECO:0000313" key="4">
    <source>
        <dbReference type="Proteomes" id="UP001596200"/>
    </source>
</evidence>
<accession>A0ABW1GEY4</accession>
<comment type="caution">
    <text evidence="3">The sequence shown here is derived from an EMBL/GenBank/DDBJ whole genome shotgun (WGS) entry which is preliminary data.</text>
</comment>
<feature type="transmembrane region" description="Helical" evidence="2">
    <location>
        <begin position="211"/>
        <end position="229"/>
    </location>
</feature>
<feature type="transmembrane region" description="Helical" evidence="2">
    <location>
        <begin position="56"/>
        <end position="73"/>
    </location>
</feature>
<feature type="transmembrane region" description="Helical" evidence="2">
    <location>
        <begin position="160"/>
        <end position="180"/>
    </location>
</feature>
<organism evidence="3 4">
    <name type="scientific">Streptomyces pulveraceus</name>
    <dbReference type="NCBI Taxonomy" id="68258"/>
    <lineage>
        <taxon>Bacteria</taxon>
        <taxon>Bacillati</taxon>
        <taxon>Actinomycetota</taxon>
        <taxon>Actinomycetes</taxon>
        <taxon>Kitasatosporales</taxon>
        <taxon>Streptomycetaceae</taxon>
        <taxon>Streptomyces</taxon>
    </lineage>
</organism>
<evidence type="ECO:0000313" key="3">
    <source>
        <dbReference type="EMBL" id="MFC5912049.1"/>
    </source>
</evidence>
<feature type="transmembrane region" description="Helical" evidence="2">
    <location>
        <begin position="80"/>
        <end position="99"/>
    </location>
</feature>
<feature type="region of interest" description="Disordered" evidence="1">
    <location>
        <begin position="299"/>
        <end position="333"/>
    </location>
</feature>
<dbReference type="RefSeq" id="WP_344508707.1">
    <property type="nucleotide sequence ID" value="NZ_BAAATU010000007.1"/>
</dbReference>
<feature type="transmembrane region" description="Helical" evidence="2">
    <location>
        <begin position="236"/>
        <end position="254"/>
    </location>
</feature>
<feature type="transmembrane region" description="Helical" evidence="2">
    <location>
        <begin position="119"/>
        <end position="140"/>
    </location>
</feature>
<proteinExistence type="predicted"/>
<evidence type="ECO:0000256" key="2">
    <source>
        <dbReference type="SAM" id="Phobius"/>
    </source>
</evidence>
<keyword evidence="2" id="KW-1133">Transmembrane helix</keyword>
<dbReference type="Proteomes" id="UP001596200">
    <property type="component" value="Unassembled WGS sequence"/>
</dbReference>
<keyword evidence="2" id="KW-0472">Membrane</keyword>
<evidence type="ECO:0000256" key="1">
    <source>
        <dbReference type="SAM" id="MobiDB-lite"/>
    </source>
</evidence>
<feature type="compositionally biased region" description="Pro residues" evidence="1">
    <location>
        <begin position="321"/>
        <end position="333"/>
    </location>
</feature>
<keyword evidence="4" id="KW-1185">Reference proteome</keyword>